<protein>
    <submittedName>
        <fullName evidence="3">Uncharacterized protein</fullName>
    </submittedName>
</protein>
<feature type="compositionally biased region" description="Low complexity" evidence="2">
    <location>
        <begin position="1437"/>
        <end position="1452"/>
    </location>
</feature>
<organism evidence="3 4">
    <name type="scientific">Porcisia hertigi</name>
    <dbReference type="NCBI Taxonomy" id="2761500"/>
    <lineage>
        <taxon>Eukaryota</taxon>
        <taxon>Discoba</taxon>
        <taxon>Euglenozoa</taxon>
        <taxon>Kinetoplastea</taxon>
        <taxon>Metakinetoplastina</taxon>
        <taxon>Trypanosomatida</taxon>
        <taxon>Trypanosomatidae</taxon>
        <taxon>Leishmaniinae</taxon>
        <taxon>Porcisia</taxon>
    </lineage>
</organism>
<feature type="compositionally biased region" description="Basic and acidic residues" evidence="2">
    <location>
        <begin position="629"/>
        <end position="640"/>
    </location>
</feature>
<feature type="region of interest" description="Disordered" evidence="2">
    <location>
        <begin position="759"/>
        <end position="787"/>
    </location>
</feature>
<proteinExistence type="predicted"/>
<feature type="region of interest" description="Disordered" evidence="2">
    <location>
        <begin position="1328"/>
        <end position="1363"/>
    </location>
</feature>
<feature type="region of interest" description="Disordered" evidence="2">
    <location>
        <begin position="245"/>
        <end position="333"/>
    </location>
</feature>
<comment type="caution">
    <text evidence="3">The sequence shown here is derived from an EMBL/GenBank/DDBJ whole genome shotgun (WGS) entry which is preliminary data.</text>
</comment>
<evidence type="ECO:0000256" key="1">
    <source>
        <dbReference type="SAM" id="Coils"/>
    </source>
</evidence>
<feature type="compositionally biased region" description="Basic and acidic residues" evidence="2">
    <location>
        <begin position="1247"/>
        <end position="1260"/>
    </location>
</feature>
<dbReference type="OrthoDB" id="273762at2759"/>
<keyword evidence="1" id="KW-0175">Coiled coil</keyword>
<dbReference type="RefSeq" id="XP_067756185.1">
    <property type="nucleotide sequence ID" value="XM_067899395.1"/>
</dbReference>
<evidence type="ECO:0000313" key="3">
    <source>
        <dbReference type="EMBL" id="KAG5501562.1"/>
    </source>
</evidence>
<feature type="compositionally biased region" description="Polar residues" evidence="2">
    <location>
        <begin position="1453"/>
        <end position="1466"/>
    </location>
</feature>
<keyword evidence="4" id="KW-1185">Reference proteome</keyword>
<feature type="compositionally biased region" description="Basic and acidic residues" evidence="2">
    <location>
        <begin position="1418"/>
        <end position="1434"/>
    </location>
</feature>
<dbReference type="Proteomes" id="UP000674318">
    <property type="component" value="Unassembled WGS sequence"/>
</dbReference>
<accession>A0A836L9A6</accession>
<reference evidence="3 4" key="1">
    <citation type="submission" date="2021-02" db="EMBL/GenBank/DDBJ databases">
        <title>Porcisia hertigi Genome sequencing and assembly.</title>
        <authorList>
            <person name="Almutairi H."/>
            <person name="Gatherer D."/>
        </authorList>
    </citation>
    <scope>NUCLEOTIDE SEQUENCE [LARGE SCALE GENOMIC DNA]</scope>
    <source>
        <strain evidence="3 4">C119</strain>
    </source>
</reference>
<feature type="compositionally biased region" description="Basic and acidic residues" evidence="2">
    <location>
        <begin position="1328"/>
        <end position="1342"/>
    </location>
</feature>
<dbReference type="GeneID" id="94289472"/>
<feature type="compositionally biased region" description="Low complexity" evidence="2">
    <location>
        <begin position="285"/>
        <end position="304"/>
    </location>
</feature>
<name>A0A836L9A6_9TRYP</name>
<feature type="compositionally biased region" description="Low complexity" evidence="2">
    <location>
        <begin position="252"/>
        <end position="269"/>
    </location>
</feature>
<evidence type="ECO:0000256" key="2">
    <source>
        <dbReference type="SAM" id="MobiDB-lite"/>
    </source>
</evidence>
<sequence length="1815" mass="190541">MSTAVPDSTTHAALSPAYRAVSPRGSKSSIVSQSVSASLCPRPAYTRLADVGMNAGGNTSLASGAAALATNVIRGLRGSIGRDTVRSTPYFPPAVQPSAVAPSGTTRLLLPRTGGPLPLPGTGMAAPSTTVVPSSSSSAVCTTVASVPMAEDASLRKPRAVSFSDTVSLRNTVSTNTEAHTAFEEELVRELNELRRAPAAYATIVEQEATVGAPYVRESDLYFSDENAAENAAVELRRHLEERFSPAQSEAASVVGSSSTFRSSTGAVSPKKGTQGSQEKRRLKGASGLSCSPAASPGASAGSSARRRISRPLLSERHSVYTAGSHGKGASLPRRETALSELPGPGETVAGAPPLKKSPATLHSCGLRELTLSQLRHQFRCQQRYRAALEVALRDMRAAQQHAEAAQQAAWAAEDEKAMRKGRRFLSANSPHPSVTTLPSIAQNNNTGEPNALGTGQHTTKKLSFPGGAYSTHTSSGAPDDAVSLRRSEEMMQLRKMHESRIQHMEQELCDVRNACQRSLAAANLVLDAVRALQDAQPAPLIQRHRGLSLAARDTAEAYYSDEERVVALQELYSVSRATLVGLAEQSGGSTVTPATLERLALRLEERQGEEVSAKVTSPTASLSVRGRTKADESNARERTGANAVPSWVLPLLSEEASLLANVAQSACATYGYISGEVRGLHLQVKEGSPRSLMLQMIIGSLTTVLNLSNRSLPSKNGQSAQRVAKNTAAHNTNATERYAGVRIEGRVYAAVGAPAAAPTGTSGDASCTDQSQLQAAAAPPRGSEQDIVDQVPAVWLSEEEGVLSAAEHKPSNARAGAATDTSHAQRVAAVAAQRLWPLLWTGAYTIGCGWQEVRGRRRVPTFAEACEGHRARSSVVAAGDGTPSLSPRQTPGVICTTLLFASGFEEYEVVRGCSNMSPAAARRVVQSTLSTERDTSTLNSSLSSSIANAVEARRAAVDVHSTLGVTLLTPTMHPIQIHACDPSCRALCVAVRVPYTSPGHPIALSSKHAGEDGRMCGGSHHNPWIRVVAQVTRQCELTPPYPTACADEVLAQRSPVDPSVWLVLVDTLSALQRHADAAVVPFTGSSGAVLNPNEMRAATSSATGTAVPLALHIYAKDMNDPLGEFEHVAFIRLQQYPQSRDATAFGVVTCASAAPATSGPSVLMAPEWRYLLKGLACEATLPPSTKTATGEAAPSQTAVQASVFSRAVSTTPTSASVGWPTLYEPLLGRDGVLLCPLSADLRESERCGDVPEAPEDVRKSVSGGNGSESVATQGRVIRVAVQLPVNCNERWWRRRLSMLRSLKTKLTGEILAEGDGQEVAEVAQLPKAEDVHPDQSSKPLEEECNAPITDGDPPSDDAGAAAKAASLGACDTPCETAATAAASPSIPIPQQLCMTPAETEVAADNSLLAAGVPSRKATSEEASKNKTKGDSKVSPKKSAAPAPAGGSKAKAQVSSPTTTDSSANASKRKVQILAKDDAGSMSSSTAAAAAVTGATGSVSAPTLQRGRTLSANTVPKLPESNALREYEAMRQRAAAASPVMSRGGSVQACLQPFLISLIDLREFSTRLQADLQVWEAHIARMRPILVGERDRLATEITKKKGRELLRLQHDHDDVKNELCMIESGVASLQQAATAAANALRTRERTQVLRRARLARIAAELSALESALPSLLIKDVDSKMEGTPSEREVAQSAAPRVALRFLNMAAGGPVGSGRNAALFSGSSPQKDVHTQKGGGPLDCSVLDGAVTPSHTMAGEVPLHPKASLVHGAIPLTSPLSPPEGTSAAEVYTAFCLIPPTFTGRAALYIDDEIAVTWLV</sequence>
<feature type="compositionally biased region" description="Low complexity" evidence="2">
    <location>
        <begin position="1351"/>
        <end position="1363"/>
    </location>
</feature>
<feature type="region of interest" description="Disordered" evidence="2">
    <location>
        <begin position="1247"/>
        <end position="1270"/>
    </location>
</feature>
<feature type="region of interest" description="Disordered" evidence="2">
    <location>
        <begin position="611"/>
        <end position="640"/>
    </location>
</feature>
<gene>
    <name evidence="3" type="ORF">JKF63_03392</name>
</gene>
<dbReference type="EMBL" id="JAFJZO010000027">
    <property type="protein sequence ID" value="KAG5501562.1"/>
    <property type="molecule type" value="Genomic_DNA"/>
</dbReference>
<evidence type="ECO:0000313" key="4">
    <source>
        <dbReference type="Proteomes" id="UP000674318"/>
    </source>
</evidence>
<feature type="region of interest" description="Disordered" evidence="2">
    <location>
        <begin position="1412"/>
        <end position="1469"/>
    </location>
</feature>
<feature type="compositionally biased region" description="Polar residues" evidence="2">
    <location>
        <begin position="427"/>
        <end position="458"/>
    </location>
</feature>
<feature type="region of interest" description="Disordered" evidence="2">
    <location>
        <begin position="427"/>
        <end position="481"/>
    </location>
</feature>
<dbReference type="KEGG" id="phet:94289472"/>
<feature type="region of interest" description="Disordered" evidence="2">
    <location>
        <begin position="338"/>
        <end position="357"/>
    </location>
</feature>
<feature type="coiled-coil region" evidence="1">
    <location>
        <begin position="389"/>
        <end position="416"/>
    </location>
</feature>